<comment type="caution">
    <text evidence="12">The sequence shown here is derived from an EMBL/GenBank/DDBJ whole genome shotgun (WGS) entry which is preliminary data.</text>
</comment>
<evidence type="ECO:0000256" key="4">
    <source>
        <dbReference type="ARBA" id="ARBA00022605"/>
    </source>
</evidence>
<comment type="pathway">
    <text evidence="10">Amino-acid biosynthesis; L-arginine biosynthesis; N(2)-acetyl-L-ornithine from L-glutamate: step 1/4.</text>
</comment>
<dbReference type="Gene3D" id="3.10.20.340">
    <property type="entry name" value="ArgJ beta chain, C-terminal domain"/>
    <property type="match status" value="1"/>
</dbReference>
<comment type="pathway">
    <text evidence="10">Amino-acid biosynthesis; L-arginine biosynthesis; L-ornithine and N-acetyl-L-glutamate from L-glutamate and N(2)-acetyl-L-ornithine (cyclic): step 1/1.</text>
</comment>
<evidence type="ECO:0000256" key="3">
    <source>
        <dbReference type="ARBA" id="ARBA00022571"/>
    </source>
</evidence>
<evidence type="ECO:0000256" key="11">
    <source>
        <dbReference type="SAM" id="MobiDB-lite"/>
    </source>
</evidence>
<evidence type="ECO:0000256" key="10">
    <source>
        <dbReference type="HAMAP-Rule" id="MF_01106"/>
    </source>
</evidence>
<keyword evidence="7 10" id="KW-0511">Multifunctional enzyme</keyword>
<feature type="chain" id="PRO_5023374274" description="Arginine biosynthesis bifunctional protein ArgJ alpha chain" evidence="10">
    <location>
        <begin position="1"/>
        <end position="211"/>
    </location>
</feature>
<feature type="site" description="Involved in the stabilization of negative charge on the oxyanion by the formation of the oxyanion hole" evidence="10">
    <location>
        <position position="138"/>
    </location>
</feature>
<keyword evidence="5 10" id="KW-0808">Transferase</keyword>
<dbReference type="CDD" id="cd02152">
    <property type="entry name" value="OAT"/>
    <property type="match status" value="1"/>
</dbReference>
<keyword evidence="6 10" id="KW-0068">Autocatalytic cleavage</keyword>
<comment type="subcellular location">
    <subcellularLocation>
        <location evidence="10">Cytoplasm</location>
    </subcellularLocation>
</comment>
<dbReference type="GO" id="GO:0005737">
    <property type="term" value="C:cytoplasm"/>
    <property type="evidence" value="ECO:0007669"/>
    <property type="project" value="UniProtKB-SubCell"/>
</dbReference>
<dbReference type="GO" id="GO:0006592">
    <property type="term" value="P:ornithine biosynthetic process"/>
    <property type="evidence" value="ECO:0007669"/>
    <property type="project" value="TreeGrafter"/>
</dbReference>
<evidence type="ECO:0000256" key="8">
    <source>
        <dbReference type="ARBA" id="ARBA00023315"/>
    </source>
</evidence>
<feature type="site" description="Involved in the stabilization of negative charge on the oxyanion by the formation of the oxyanion hole" evidence="10">
    <location>
        <position position="139"/>
    </location>
</feature>
<reference evidence="13" key="1">
    <citation type="submission" date="2017-12" db="EMBL/GenBank/DDBJ databases">
        <title>FDA dAtabase for Regulatory Grade micrObial Sequences (FDA-ARGOS): Supporting development and validation of Infectious Disease Dx tests.</title>
        <authorList>
            <person name="Hoffmann M."/>
            <person name="Allard M."/>
            <person name="Evans P."/>
            <person name="Brown E."/>
            <person name="Tallon L."/>
            <person name="Sadzewicz L."/>
            <person name="Sengamalay N."/>
            <person name="Ott S."/>
            <person name="Godinez A."/>
            <person name="Nagaraj S."/>
            <person name="Vavikolanu K."/>
            <person name="Aluvathingal J."/>
            <person name="Nadendla S."/>
            <person name="Sichtig H."/>
        </authorList>
    </citation>
    <scope>NUCLEOTIDE SEQUENCE [LARGE SCALE GENOMIC DNA]</scope>
    <source>
        <strain evidence="13">FDAARGOS_249</strain>
    </source>
</reference>
<dbReference type="Pfam" id="PF01960">
    <property type="entry name" value="ArgJ"/>
    <property type="match status" value="1"/>
</dbReference>
<proteinExistence type="inferred from homology"/>
<dbReference type="NCBIfam" id="NF003802">
    <property type="entry name" value="PRK05388.1"/>
    <property type="match status" value="1"/>
</dbReference>
<keyword evidence="10" id="KW-0963">Cytoplasm</keyword>
<feature type="region of interest" description="Disordered" evidence="11">
    <location>
        <begin position="1"/>
        <end position="27"/>
    </location>
</feature>
<evidence type="ECO:0000256" key="9">
    <source>
        <dbReference type="ARBA" id="ARBA00049439"/>
    </source>
</evidence>
<dbReference type="UniPathway" id="UPA00068">
    <property type="reaction ID" value="UER00106"/>
</dbReference>
<keyword evidence="8 10" id="KW-0012">Acyltransferase</keyword>
<name>A0A2J9PL48_9LACT</name>
<dbReference type="HAMAP" id="MF_01106">
    <property type="entry name" value="ArgJ"/>
    <property type="match status" value="1"/>
</dbReference>
<evidence type="ECO:0000313" key="12">
    <source>
        <dbReference type="EMBL" id="PNL90751.1"/>
    </source>
</evidence>
<dbReference type="SUPFAM" id="SSF56266">
    <property type="entry name" value="DmpA/ArgJ-like"/>
    <property type="match status" value="1"/>
</dbReference>
<protein>
    <recommendedName>
        <fullName evidence="10">Arginine biosynthesis bifunctional protein ArgJ</fullName>
    </recommendedName>
    <domain>
        <recommendedName>
            <fullName evidence="10">Glutamate N-acetyltransferase</fullName>
            <ecNumber evidence="10">2.3.1.35</ecNumber>
        </recommendedName>
        <alternativeName>
            <fullName evidence="10">Ornithine acetyltransferase</fullName>
            <shortName evidence="10">OATase</shortName>
        </alternativeName>
        <alternativeName>
            <fullName evidence="10">Ornithine transacetylase</fullName>
        </alternativeName>
    </domain>
    <domain>
        <recommendedName>
            <fullName evidence="10">Amino-acid acetyltransferase</fullName>
            <ecNumber evidence="10">2.3.1.1</ecNumber>
        </recommendedName>
        <alternativeName>
            <fullName evidence="10">N-acetylglutamate synthase</fullName>
            <shortName evidence="10">AGSase</shortName>
        </alternativeName>
    </domain>
    <component>
        <recommendedName>
            <fullName evidence="10">Arginine biosynthesis bifunctional protein ArgJ alpha chain</fullName>
        </recommendedName>
    </component>
    <component>
        <recommendedName>
            <fullName evidence="10">Arginine biosynthesis bifunctional protein ArgJ beta chain</fullName>
        </recommendedName>
    </component>
</protein>
<evidence type="ECO:0000256" key="2">
    <source>
        <dbReference type="ARBA" id="ARBA00011475"/>
    </source>
</evidence>
<dbReference type="RefSeq" id="WP_083067531.1">
    <property type="nucleotide sequence ID" value="NZ_NBTM02000001.1"/>
</dbReference>
<dbReference type="GO" id="GO:0004042">
    <property type="term" value="F:L-glutamate N-acetyltransferase activity"/>
    <property type="evidence" value="ECO:0007669"/>
    <property type="project" value="UniProtKB-UniRule"/>
</dbReference>
<keyword evidence="3 10" id="KW-0055">Arginine biosynthesis</keyword>
<dbReference type="NCBIfam" id="TIGR00120">
    <property type="entry name" value="ArgJ"/>
    <property type="match status" value="1"/>
</dbReference>
<feature type="site" description="Cleavage; by autolysis" evidence="10">
    <location>
        <begin position="211"/>
        <end position="212"/>
    </location>
</feature>
<dbReference type="FunFam" id="3.10.20.340:FF:000001">
    <property type="entry name" value="Arginine biosynthesis bifunctional protein ArgJ, chloroplastic"/>
    <property type="match status" value="1"/>
</dbReference>
<feature type="active site" description="Nucleophile" evidence="10">
    <location>
        <position position="212"/>
    </location>
</feature>
<feature type="binding site" evidence="10">
    <location>
        <position position="212"/>
    </location>
    <ligand>
        <name>substrate</name>
    </ligand>
</feature>
<dbReference type="PANTHER" id="PTHR23100:SF0">
    <property type="entry name" value="ARGININE BIOSYNTHESIS BIFUNCTIONAL PROTEIN ARGJ, MITOCHONDRIAL"/>
    <property type="match status" value="1"/>
</dbReference>
<feature type="chain" id="PRO_5023374273" description="Arginine biosynthesis bifunctional protein ArgJ beta chain" evidence="10">
    <location>
        <begin position="212"/>
        <end position="427"/>
    </location>
</feature>
<feature type="compositionally biased region" description="Polar residues" evidence="11">
    <location>
        <begin position="18"/>
        <end position="27"/>
    </location>
</feature>
<feature type="binding site" evidence="10">
    <location>
        <position position="201"/>
    </location>
    <ligand>
        <name>substrate</name>
    </ligand>
</feature>
<sequence>MSESQLATTTTTTTTTTNHSTSHQSSKAIPGGLCAIENVWVSGVHSGFKHRNKDLALIYFQKGATMAAVFTKNAIQSHHIKYDKKRLNEQATFKAIMINSGNANTFNGPTGDTDVQAMANSLAKKLAIKPDEVLICSTGVIGVPMDLTDFDDKVDLLSHNLTDGDSIQAAEAIMTTDTKIKQAAIAFEIEGQPVHLAAIAKGSGMIHPNMGTMLSYIVTDLDLGQATLQQLLKESVNQSFNKISVDGDTSPNDTVILASTNKVSVKPTKQNILIFQEKLTEICQMMAQEIVADGEGATKFVTVAVKGAAGQADAEAIAKQVATSSLVKTAVYGQDANWGRVLSAIGQSQPDYLDPAKVQISFISEKGEILTCKNGQGLVFDEDLAYEILSETEITIHIDLGLGNSKTTVWTCDMTEDYIKINADYRS</sequence>
<feature type="binding site" evidence="10">
    <location>
        <position position="422"/>
    </location>
    <ligand>
        <name>substrate</name>
    </ligand>
</feature>
<dbReference type="FunFam" id="3.60.70.12:FF:000001">
    <property type="entry name" value="Arginine biosynthesis bifunctional protein ArgJ, chloroplastic"/>
    <property type="match status" value="1"/>
</dbReference>
<dbReference type="EMBL" id="NBTM02000001">
    <property type="protein sequence ID" value="PNL90751.1"/>
    <property type="molecule type" value="Genomic_DNA"/>
</dbReference>
<dbReference type="Proteomes" id="UP000192813">
    <property type="component" value="Unassembled WGS sequence"/>
</dbReference>
<evidence type="ECO:0000256" key="7">
    <source>
        <dbReference type="ARBA" id="ARBA00023268"/>
    </source>
</evidence>
<evidence type="ECO:0000256" key="6">
    <source>
        <dbReference type="ARBA" id="ARBA00022813"/>
    </source>
</evidence>
<dbReference type="AlphaFoldDB" id="A0A2J9PL48"/>
<dbReference type="InterPro" id="IPR042195">
    <property type="entry name" value="ArgJ_beta_C"/>
</dbReference>
<dbReference type="EC" id="2.3.1.35" evidence="10"/>
<comment type="similarity">
    <text evidence="1 10">Belongs to the ArgJ family.</text>
</comment>
<comment type="catalytic activity">
    <reaction evidence="10">
        <text>L-glutamate + acetyl-CoA = N-acetyl-L-glutamate + CoA + H(+)</text>
        <dbReference type="Rhea" id="RHEA:24292"/>
        <dbReference type="ChEBI" id="CHEBI:15378"/>
        <dbReference type="ChEBI" id="CHEBI:29985"/>
        <dbReference type="ChEBI" id="CHEBI:44337"/>
        <dbReference type="ChEBI" id="CHEBI:57287"/>
        <dbReference type="ChEBI" id="CHEBI:57288"/>
        <dbReference type="EC" id="2.3.1.1"/>
    </reaction>
</comment>
<dbReference type="InterPro" id="IPR016117">
    <property type="entry name" value="ArgJ-like_dom_sf"/>
</dbReference>
<evidence type="ECO:0000313" key="13">
    <source>
        <dbReference type="Proteomes" id="UP000192813"/>
    </source>
</evidence>
<dbReference type="EC" id="2.3.1.1" evidence="10"/>
<dbReference type="GO" id="GO:0006526">
    <property type="term" value="P:L-arginine biosynthetic process"/>
    <property type="evidence" value="ECO:0007669"/>
    <property type="project" value="UniProtKB-UniRule"/>
</dbReference>
<feature type="binding site" evidence="10">
    <location>
        <position position="295"/>
    </location>
    <ligand>
        <name>substrate</name>
    </ligand>
</feature>
<dbReference type="Gene3D" id="3.60.70.12">
    <property type="entry name" value="L-amino peptidase D-ALA esterase/amidase"/>
    <property type="match status" value="1"/>
</dbReference>
<comment type="subunit">
    <text evidence="2 10">Heterotetramer of two alpha and two beta chains.</text>
</comment>
<feature type="binding site" evidence="10">
    <location>
        <position position="175"/>
    </location>
    <ligand>
        <name>substrate</name>
    </ligand>
</feature>
<accession>A0A2J9PL48</accession>
<dbReference type="Gene3D" id="3.30.2330.10">
    <property type="entry name" value="arginine biosynthesis bifunctional protein suprefamily"/>
    <property type="match status" value="1"/>
</dbReference>
<keyword evidence="4 10" id="KW-0028">Amino-acid biosynthesis</keyword>
<organism evidence="12 13">
    <name type="scientific">Aerococcus viridans</name>
    <dbReference type="NCBI Taxonomy" id="1377"/>
    <lineage>
        <taxon>Bacteria</taxon>
        <taxon>Bacillati</taxon>
        <taxon>Bacillota</taxon>
        <taxon>Bacilli</taxon>
        <taxon>Lactobacillales</taxon>
        <taxon>Aerococcaceae</taxon>
        <taxon>Aerococcus</taxon>
    </lineage>
</organism>
<feature type="compositionally biased region" description="Low complexity" evidence="11">
    <location>
        <begin position="8"/>
        <end position="17"/>
    </location>
</feature>
<gene>
    <name evidence="10" type="primary">argJ</name>
    <name evidence="12" type="ORF">A6J77_000115</name>
</gene>
<dbReference type="GO" id="GO:0004358">
    <property type="term" value="F:L-glutamate N-acetyltransferase activity, acting on acetyl-L-ornithine as donor"/>
    <property type="evidence" value="ECO:0007669"/>
    <property type="project" value="UniProtKB-UniRule"/>
</dbReference>
<dbReference type="InterPro" id="IPR002813">
    <property type="entry name" value="Arg_biosynth_ArgJ"/>
</dbReference>
<comment type="function">
    <text evidence="10">Catalyzes two activities which are involved in the cyclic version of arginine biosynthesis: the synthesis of N-acetylglutamate from glutamate and acetyl-CoA as the acetyl donor, and of ornithine by transacetylation between N(2)-acetylornithine and glutamate.</text>
</comment>
<feature type="binding site" evidence="10">
    <location>
        <position position="427"/>
    </location>
    <ligand>
        <name>substrate</name>
    </ligand>
</feature>
<dbReference type="PANTHER" id="PTHR23100">
    <property type="entry name" value="ARGININE BIOSYNTHESIS BIFUNCTIONAL PROTEIN ARGJ"/>
    <property type="match status" value="1"/>
</dbReference>
<comment type="catalytic activity">
    <reaction evidence="9 10">
        <text>N(2)-acetyl-L-ornithine + L-glutamate = N-acetyl-L-glutamate + L-ornithine</text>
        <dbReference type="Rhea" id="RHEA:15349"/>
        <dbReference type="ChEBI" id="CHEBI:29985"/>
        <dbReference type="ChEBI" id="CHEBI:44337"/>
        <dbReference type="ChEBI" id="CHEBI:46911"/>
        <dbReference type="ChEBI" id="CHEBI:57805"/>
        <dbReference type="EC" id="2.3.1.35"/>
    </reaction>
</comment>
<evidence type="ECO:0000256" key="1">
    <source>
        <dbReference type="ARBA" id="ARBA00006774"/>
    </source>
</evidence>
<evidence type="ECO:0000256" key="5">
    <source>
        <dbReference type="ARBA" id="ARBA00022679"/>
    </source>
</evidence>